<sequence length="557" mass="61722">MTELTALSDDLLEAQWEAHPIWATLMGIRGHDHEMPDYSEAGDERRRARMGGIAARAAALDPAGQDPQERITRAVLLRAIQDERSDVEVRAVEYTVVDSFIAPVAQLLIRMSRIALTDRAVVEGYLARLAAIPAVLEALAQRHRAGIIAGRLPVRSLVDDTVAFIDRYLAHPERDPLRQPAPTPESGVDVAGFDAERERLLAERVHPAYARYREALVGEVAPRSRPDDRPGLCWLPGGEEFYAALCRRHTTTDRNTDDLHHTGLDLIARLDREYAEIGARALGERDPALVRRLLREDPALRWKDADALLAHARSTIARAEAAAPGWFGRLPSRGCQVRPVPDDEAPGAAGAYYMPPALDGSRSGVYYANTYGVGERHRYVSEATAFHEAVPGHHFQLTIAQELTGLPLLRRMYQSTAYCEGWGLYTERLADEMGLYSDDLSRLGMLTLDSMRAARLVVDTGLHAYGWSRERAAAYLRENTVMAEVDIESETDRYIAAPGQAPAYMVGRLEIQRLRTEATARLGDRFDIRAFHDTVLGNGALPLDVLADVVTSWVEAG</sequence>
<evidence type="ECO:0000313" key="2">
    <source>
        <dbReference type="Proteomes" id="UP000722989"/>
    </source>
</evidence>
<dbReference type="InterPro" id="IPR010281">
    <property type="entry name" value="DUF885"/>
</dbReference>
<protein>
    <submittedName>
        <fullName evidence="1">DUF885 domain-containing protein</fullName>
    </submittedName>
</protein>
<accession>A0ABX0Y5F2</accession>
<dbReference type="RefSeq" id="WP_167928558.1">
    <property type="nucleotide sequence ID" value="NZ_JAATVY010000034.1"/>
</dbReference>
<keyword evidence="2" id="KW-1185">Reference proteome</keyword>
<dbReference type="Proteomes" id="UP000722989">
    <property type="component" value="Unassembled WGS sequence"/>
</dbReference>
<proteinExistence type="predicted"/>
<name>A0ABX0Y5F2_9ACTN</name>
<dbReference type="PANTHER" id="PTHR33361:SF2">
    <property type="entry name" value="DUF885 DOMAIN-CONTAINING PROTEIN"/>
    <property type="match status" value="1"/>
</dbReference>
<dbReference type="Pfam" id="PF05960">
    <property type="entry name" value="DUF885"/>
    <property type="match status" value="1"/>
</dbReference>
<dbReference type="PANTHER" id="PTHR33361">
    <property type="entry name" value="GLR0591 PROTEIN"/>
    <property type="match status" value="1"/>
</dbReference>
<reference evidence="1 2" key="1">
    <citation type="submission" date="2020-03" db="EMBL/GenBank/DDBJ databases">
        <title>WGS of the type strain of Planosporangium spp.</title>
        <authorList>
            <person name="Thawai C."/>
        </authorList>
    </citation>
    <scope>NUCLEOTIDE SEQUENCE [LARGE SCALE GENOMIC DNA]</scope>
    <source>
        <strain evidence="1 2">TBRC 5610</strain>
    </source>
</reference>
<gene>
    <name evidence="1" type="ORF">HC031_28585</name>
</gene>
<organism evidence="1 2">
    <name type="scientific">Planosporangium thailandense</name>
    <dbReference type="NCBI Taxonomy" id="765197"/>
    <lineage>
        <taxon>Bacteria</taxon>
        <taxon>Bacillati</taxon>
        <taxon>Actinomycetota</taxon>
        <taxon>Actinomycetes</taxon>
        <taxon>Micromonosporales</taxon>
        <taxon>Micromonosporaceae</taxon>
        <taxon>Planosporangium</taxon>
    </lineage>
</organism>
<evidence type="ECO:0000313" key="1">
    <source>
        <dbReference type="EMBL" id="NJC73651.1"/>
    </source>
</evidence>
<comment type="caution">
    <text evidence="1">The sequence shown here is derived from an EMBL/GenBank/DDBJ whole genome shotgun (WGS) entry which is preliminary data.</text>
</comment>
<dbReference type="EMBL" id="JAATVY010000034">
    <property type="protein sequence ID" value="NJC73651.1"/>
    <property type="molecule type" value="Genomic_DNA"/>
</dbReference>